<name>A0A841H503_9BACT</name>
<dbReference type="AlphaFoldDB" id="A0A841H503"/>
<keyword evidence="1" id="KW-0732">Signal</keyword>
<keyword evidence="3" id="KW-1185">Reference proteome</keyword>
<evidence type="ECO:0008006" key="4">
    <source>
        <dbReference type="Google" id="ProtNLM"/>
    </source>
</evidence>
<feature type="chain" id="PRO_5032411693" description="DUF5666 domain-containing protein" evidence="1">
    <location>
        <begin position="27"/>
        <end position="132"/>
    </location>
</feature>
<dbReference type="Proteomes" id="UP000582837">
    <property type="component" value="Unassembled WGS sequence"/>
</dbReference>
<protein>
    <recommendedName>
        <fullName evidence="4">DUF5666 domain-containing protein</fullName>
    </recommendedName>
</protein>
<feature type="signal peptide" evidence="1">
    <location>
        <begin position="1"/>
        <end position="26"/>
    </location>
</feature>
<dbReference type="RefSeq" id="WP_170039992.1">
    <property type="nucleotide sequence ID" value="NZ_JABDTL010000002.1"/>
</dbReference>
<accession>A0A841H503</accession>
<sequence>MTNSLLARFPAAVALVLAGTACTPSAPVAVPAGEPYVRGTVESVRMTDRGLNIMVRDNGGGCGLNGTANSATQYLRRSSGGGVTAARAVDVQTGATVAAYVTGPQTRSCPPMARISALIIEDATSAGTTAQR</sequence>
<evidence type="ECO:0000313" key="3">
    <source>
        <dbReference type="Proteomes" id="UP000582837"/>
    </source>
</evidence>
<proteinExistence type="predicted"/>
<evidence type="ECO:0000256" key="1">
    <source>
        <dbReference type="SAM" id="SignalP"/>
    </source>
</evidence>
<comment type="caution">
    <text evidence="2">The sequence shown here is derived from an EMBL/GenBank/DDBJ whole genome shotgun (WGS) entry which is preliminary data.</text>
</comment>
<organism evidence="2 3">
    <name type="scientific">Longimicrobium terrae</name>
    <dbReference type="NCBI Taxonomy" id="1639882"/>
    <lineage>
        <taxon>Bacteria</taxon>
        <taxon>Pseudomonadati</taxon>
        <taxon>Gemmatimonadota</taxon>
        <taxon>Longimicrobiia</taxon>
        <taxon>Longimicrobiales</taxon>
        <taxon>Longimicrobiaceae</taxon>
        <taxon>Longimicrobium</taxon>
    </lineage>
</organism>
<evidence type="ECO:0000313" key="2">
    <source>
        <dbReference type="EMBL" id="MBB6072966.1"/>
    </source>
</evidence>
<reference evidence="2 3" key="1">
    <citation type="submission" date="2020-08" db="EMBL/GenBank/DDBJ databases">
        <title>Genomic Encyclopedia of Type Strains, Phase IV (KMG-IV): sequencing the most valuable type-strain genomes for metagenomic binning, comparative biology and taxonomic classification.</title>
        <authorList>
            <person name="Goeker M."/>
        </authorList>
    </citation>
    <scope>NUCLEOTIDE SEQUENCE [LARGE SCALE GENOMIC DNA]</scope>
    <source>
        <strain evidence="2 3">DSM 29007</strain>
    </source>
</reference>
<gene>
    <name evidence="2" type="ORF">HNQ61_004632</name>
</gene>
<dbReference type="EMBL" id="JACHIA010000020">
    <property type="protein sequence ID" value="MBB6072966.1"/>
    <property type="molecule type" value="Genomic_DNA"/>
</dbReference>